<dbReference type="EMBL" id="LN890966">
    <property type="protein sequence ID" value="CUS13887.1"/>
    <property type="molecule type" value="Genomic_DNA"/>
</dbReference>
<proteinExistence type="predicted"/>
<protein>
    <submittedName>
        <fullName evidence="1">Uncharacterized protein</fullName>
    </submittedName>
</protein>
<reference evidence="1" key="1">
    <citation type="submission" date="2015-10" db="EMBL/GenBank/DDBJ databases">
        <authorList>
            <person name="Regsiter A."/>
            <person name="william w."/>
        </authorList>
    </citation>
    <scope>NUCLEOTIDE SEQUENCE</scope>
    <source>
        <strain evidence="1">Montdore</strain>
    </source>
</reference>
<dbReference type="Proteomes" id="UP001412239">
    <property type="component" value="Unassembled WGS sequence"/>
</dbReference>
<keyword evidence="2" id="KW-1185">Reference proteome</keyword>
<sequence>MSGRCSDLGIAGTQRVKRVMNDDGGAKDLMLKGGQQKQELIAGFEEWMVDKKGTDDDRMAREATDTLTGKEGRNFGSLPVKRWESKSKKMKAMSMTAGISTTAGFQSQHHSAYHFLLVGLHRRTQAVLKLKAESIYCYPPPVATEEERVGEHIHADGVCMERETGGGDLRSRVHYPEWTVGSDCGAATGGQGWGDSLRGWVWWMAGGVEGW</sequence>
<dbReference type="AlphaFoldDB" id="A0A292Q5G0"/>
<evidence type="ECO:0000313" key="1">
    <source>
        <dbReference type="EMBL" id="CUS13887.1"/>
    </source>
</evidence>
<organism evidence="1 2">
    <name type="scientific">Tuber aestivum</name>
    <name type="common">summer truffle</name>
    <dbReference type="NCBI Taxonomy" id="59557"/>
    <lineage>
        <taxon>Eukaryota</taxon>
        <taxon>Fungi</taxon>
        <taxon>Dikarya</taxon>
        <taxon>Ascomycota</taxon>
        <taxon>Pezizomycotina</taxon>
        <taxon>Pezizomycetes</taxon>
        <taxon>Pezizales</taxon>
        <taxon>Tuberaceae</taxon>
        <taxon>Tuber</taxon>
    </lineage>
</organism>
<accession>A0A292Q5G0</accession>
<gene>
    <name evidence="1" type="ORF">GSTUAT00002098001</name>
</gene>
<evidence type="ECO:0000313" key="2">
    <source>
        <dbReference type="Proteomes" id="UP001412239"/>
    </source>
</evidence>
<name>A0A292Q5G0_9PEZI</name>